<sequence>MKLFHKLTLVVCLLLFVTNAAPAPAPTSPSVSLATPVPVYFGGASFAASSAQAIANRVHPLGPGKEAPPPYVDASVGFLRTKSLVDSKSFNDALLLAVKTLLKPAIPGIIEDLRNHGGFVGLKYTDSDDLRIPIVNYMDINKDAQQDKFYELELAFSGKDDNGRRWQMESLKSAYVMRINKECVVRQWKITEPKFRFKENLLTGVLGGGSMPGNVYSVFKEGKQLDPKTADTTGMMLSTTAQQKSSWFSKMKDKAFSPIAKKPQGGGSP</sequence>
<dbReference type="AlphaFoldDB" id="A0AA38P1E3"/>
<feature type="signal peptide" evidence="1">
    <location>
        <begin position="1"/>
        <end position="20"/>
    </location>
</feature>
<evidence type="ECO:0000256" key="1">
    <source>
        <dbReference type="SAM" id="SignalP"/>
    </source>
</evidence>
<name>A0AA38P1E3_9AGAR</name>
<feature type="chain" id="PRO_5041246816" evidence="1">
    <location>
        <begin position="21"/>
        <end position="269"/>
    </location>
</feature>
<accession>A0AA38P1E3</accession>
<keyword evidence="3" id="KW-1185">Reference proteome</keyword>
<keyword evidence="1" id="KW-0732">Signal</keyword>
<dbReference type="Proteomes" id="UP001163846">
    <property type="component" value="Unassembled WGS sequence"/>
</dbReference>
<gene>
    <name evidence="2" type="ORF">F5878DRAFT_712650</name>
</gene>
<proteinExistence type="predicted"/>
<reference evidence="2" key="1">
    <citation type="submission" date="2022-08" db="EMBL/GenBank/DDBJ databases">
        <authorList>
            <consortium name="DOE Joint Genome Institute"/>
            <person name="Min B."/>
            <person name="Riley R."/>
            <person name="Sierra-Patev S."/>
            <person name="Naranjo-Ortiz M."/>
            <person name="Looney B."/>
            <person name="Konkel Z."/>
            <person name="Slot J.C."/>
            <person name="Sakamoto Y."/>
            <person name="Steenwyk J.L."/>
            <person name="Rokas A."/>
            <person name="Carro J."/>
            <person name="Camarero S."/>
            <person name="Ferreira P."/>
            <person name="Molpeceres G."/>
            <person name="Ruiz-Duenas F.J."/>
            <person name="Serrano A."/>
            <person name="Henrissat B."/>
            <person name="Drula E."/>
            <person name="Hughes K.W."/>
            <person name="Mata J.L."/>
            <person name="Ishikawa N.K."/>
            <person name="Vargas-Isla R."/>
            <person name="Ushijima S."/>
            <person name="Smith C.A."/>
            <person name="Ahrendt S."/>
            <person name="Andreopoulos W."/>
            <person name="He G."/>
            <person name="Labutti K."/>
            <person name="Lipzen A."/>
            <person name="Ng V."/>
            <person name="Sandor L."/>
            <person name="Barry K."/>
            <person name="Martinez A.T."/>
            <person name="Xiao Y."/>
            <person name="Gibbons J.G."/>
            <person name="Terashima K."/>
            <person name="Hibbett D.S."/>
            <person name="Grigoriev I.V."/>
        </authorList>
    </citation>
    <scope>NUCLEOTIDE SEQUENCE</scope>
    <source>
        <strain evidence="2">TFB9207</strain>
    </source>
</reference>
<dbReference type="EMBL" id="MU806524">
    <property type="protein sequence ID" value="KAJ3834500.1"/>
    <property type="molecule type" value="Genomic_DNA"/>
</dbReference>
<protein>
    <submittedName>
        <fullName evidence="2">Uncharacterized protein</fullName>
    </submittedName>
</protein>
<evidence type="ECO:0000313" key="2">
    <source>
        <dbReference type="EMBL" id="KAJ3834500.1"/>
    </source>
</evidence>
<comment type="caution">
    <text evidence="2">The sequence shown here is derived from an EMBL/GenBank/DDBJ whole genome shotgun (WGS) entry which is preliminary data.</text>
</comment>
<organism evidence="2 3">
    <name type="scientific">Lentinula raphanica</name>
    <dbReference type="NCBI Taxonomy" id="153919"/>
    <lineage>
        <taxon>Eukaryota</taxon>
        <taxon>Fungi</taxon>
        <taxon>Dikarya</taxon>
        <taxon>Basidiomycota</taxon>
        <taxon>Agaricomycotina</taxon>
        <taxon>Agaricomycetes</taxon>
        <taxon>Agaricomycetidae</taxon>
        <taxon>Agaricales</taxon>
        <taxon>Marasmiineae</taxon>
        <taxon>Omphalotaceae</taxon>
        <taxon>Lentinula</taxon>
    </lineage>
</organism>
<evidence type="ECO:0000313" key="3">
    <source>
        <dbReference type="Proteomes" id="UP001163846"/>
    </source>
</evidence>